<feature type="non-terminal residue" evidence="1">
    <location>
        <position position="1"/>
    </location>
</feature>
<name>A0A955L6W8_9BACT</name>
<dbReference type="EMBL" id="JAGQLK010000148">
    <property type="protein sequence ID" value="MCA9383836.1"/>
    <property type="molecule type" value="Genomic_DNA"/>
</dbReference>
<sequence length="106" mass="12373">KEMEKLARDIQEKYRLINKNKGENEWTYLEYGQGLVGDMGDLMKMLMAKSNFRGYKGNLDEDIKHELSDCLWSLMVIASELNIDLDVAFMDKMQELKTRIESESSN</sequence>
<dbReference type="Proteomes" id="UP000783287">
    <property type="component" value="Unassembled WGS sequence"/>
</dbReference>
<evidence type="ECO:0000313" key="2">
    <source>
        <dbReference type="Proteomes" id="UP000783287"/>
    </source>
</evidence>
<comment type="caution">
    <text evidence="1">The sequence shown here is derived from an EMBL/GenBank/DDBJ whole genome shotgun (WGS) entry which is preliminary data.</text>
</comment>
<evidence type="ECO:0000313" key="1">
    <source>
        <dbReference type="EMBL" id="MCA9383836.1"/>
    </source>
</evidence>
<dbReference type="AlphaFoldDB" id="A0A955L6W8"/>
<proteinExistence type="predicted"/>
<reference evidence="1" key="2">
    <citation type="journal article" date="2021" name="Microbiome">
        <title>Successional dynamics and alternative stable states in a saline activated sludge microbial community over 9 years.</title>
        <authorList>
            <person name="Wang Y."/>
            <person name="Ye J."/>
            <person name="Ju F."/>
            <person name="Liu L."/>
            <person name="Boyd J.A."/>
            <person name="Deng Y."/>
            <person name="Parks D.H."/>
            <person name="Jiang X."/>
            <person name="Yin X."/>
            <person name="Woodcroft B.J."/>
            <person name="Tyson G.W."/>
            <person name="Hugenholtz P."/>
            <person name="Polz M.F."/>
            <person name="Zhang T."/>
        </authorList>
    </citation>
    <scope>NUCLEOTIDE SEQUENCE</scope>
    <source>
        <strain evidence="1">HKST-UBA14</strain>
    </source>
</reference>
<accession>A0A955L6W8</accession>
<dbReference type="Gene3D" id="1.10.287.1080">
    <property type="entry name" value="MazG-like"/>
    <property type="match status" value="1"/>
</dbReference>
<protein>
    <submittedName>
        <fullName evidence="1">Nucleotide pyrophosphohydrolase</fullName>
    </submittedName>
</protein>
<gene>
    <name evidence="1" type="ORF">KC909_05740</name>
</gene>
<organism evidence="1 2">
    <name type="scientific">Candidatus Dojkabacteria bacterium</name>
    <dbReference type="NCBI Taxonomy" id="2099670"/>
    <lineage>
        <taxon>Bacteria</taxon>
        <taxon>Candidatus Dojkabacteria</taxon>
    </lineage>
</organism>
<dbReference type="SUPFAM" id="SSF101386">
    <property type="entry name" value="all-alpha NTP pyrophosphatases"/>
    <property type="match status" value="1"/>
</dbReference>
<reference evidence="1" key="1">
    <citation type="submission" date="2020-04" db="EMBL/GenBank/DDBJ databases">
        <authorList>
            <person name="Zhang T."/>
        </authorList>
    </citation>
    <scope>NUCLEOTIDE SEQUENCE</scope>
    <source>
        <strain evidence="1">HKST-UBA14</strain>
    </source>
</reference>